<evidence type="ECO:0000256" key="1">
    <source>
        <dbReference type="SAM" id="MobiDB-lite"/>
    </source>
</evidence>
<feature type="compositionally biased region" description="Low complexity" evidence="1">
    <location>
        <begin position="313"/>
        <end position="326"/>
    </location>
</feature>
<dbReference type="Proteomes" id="UP001642409">
    <property type="component" value="Unassembled WGS sequence"/>
</dbReference>
<evidence type="ECO:0000313" key="3">
    <source>
        <dbReference type="EMBL" id="CAL6026077.1"/>
    </source>
</evidence>
<feature type="region of interest" description="Disordered" evidence="1">
    <location>
        <begin position="313"/>
        <end position="346"/>
    </location>
</feature>
<feature type="region of interest" description="Disordered" evidence="1">
    <location>
        <begin position="274"/>
        <end position="299"/>
    </location>
</feature>
<feature type="region of interest" description="Disordered" evidence="1">
    <location>
        <begin position="142"/>
        <end position="189"/>
    </location>
</feature>
<proteinExistence type="predicted"/>
<evidence type="ECO:0000313" key="4">
    <source>
        <dbReference type="Proteomes" id="UP001642409"/>
    </source>
</evidence>
<comment type="caution">
    <text evidence="2">The sequence shown here is derived from an EMBL/GenBank/DDBJ whole genome shotgun (WGS) entry which is preliminary data.</text>
</comment>
<reference evidence="2" key="1">
    <citation type="submission" date="2023-06" db="EMBL/GenBank/DDBJ databases">
        <authorList>
            <person name="Kurt Z."/>
        </authorList>
    </citation>
    <scope>NUCLEOTIDE SEQUENCE</scope>
</reference>
<dbReference type="AlphaFoldDB" id="A0AA86QRR4"/>
<dbReference type="EMBL" id="CAXDID020000101">
    <property type="protein sequence ID" value="CAL6026077.1"/>
    <property type="molecule type" value="Genomic_DNA"/>
</dbReference>
<sequence>MIKVHDVLNQFMVKSKLEIQYNISATFITSESNLIMILFRNEEQQVVSKSKAGTAQMLELLEILVRTFSVDSHLKFHFRNKTFDIFVKCFVDQSPEKLVLLQKLVKYPSSIYVNFQLLTSNKILQVASNFVLQQEQVFEQQKQEQDNYKQEEKSENPNSQDTEPQKTDQMQSNIKVNERTKRQKLKAKLDPTLTEDEQIKQMQLKTQLLMEERKIQNAKLMAEMEEEKKQRGEQKEPQTGKKLKYMARFSNPTTEYERQSNIKAEINNKLLKEQKEREKQEQLQKEQEMQNKEQKEALNENEQKLDQINPEELQNEQQQDQISQKEQNQEHTNANQKQTENQEQQIDIQQDQIEQDKIQENEKETVSIVSSAVSISSEPENQNETQISFLKSIFVKTEYFKFDQAQPLKTYFDFGITMPSTIFTLVQDVHKQKPDRKLITAFLKEQGVNTEIFKTVEREYSAYNGMVLKQKNQPQFKTLNWDQQRTNTTTVLSLFITRTNTIQSSQLELISVQNAKALKLLHFLFEFNAENTTSILTVSKVLENTLNFSPEQTAELLDSNNLKNIRVKNEENVSLLSSFKLTKGTGEINLSNELKQILEINDEWHFSKE</sequence>
<evidence type="ECO:0000313" key="2">
    <source>
        <dbReference type="EMBL" id="CAI9956855.1"/>
    </source>
</evidence>
<gene>
    <name evidence="3" type="ORF">HINF_LOCUS30670</name>
    <name evidence="2" type="ORF">HINF_LOCUS44500</name>
</gene>
<name>A0AA86QRR4_9EUKA</name>
<feature type="compositionally biased region" description="Basic and acidic residues" evidence="1">
    <location>
        <begin position="226"/>
        <end position="239"/>
    </location>
</feature>
<keyword evidence="4" id="KW-1185">Reference proteome</keyword>
<reference evidence="3 4" key="2">
    <citation type="submission" date="2024-07" db="EMBL/GenBank/DDBJ databases">
        <authorList>
            <person name="Akdeniz Z."/>
        </authorList>
    </citation>
    <scope>NUCLEOTIDE SEQUENCE [LARGE SCALE GENOMIC DNA]</scope>
</reference>
<accession>A0AA86QRR4</accession>
<feature type="region of interest" description="Disordered" evidence="1">
    <location>
        <begin position="223"/>
        <end position="245"/>
    </location>
</feature>
<protein>
    <submittedName>
        <fullName evidence="3">Hypothetical_protein</fullName>
    </submittedName>
</protein>
<feature type="compositionally biased region" description="Polar residues" evidence="1">
    <location>
        <begin position="156"/>
        <end position="175"/>
    </location>
</feature>
<feature type="compositionally biased region" description="Basic and acidic residues" evidence="1">
    <location>
        <begin position="142"/>
        <end position="155"/>
    </location>
</feature>
<dbReference type="EMBL" id="CATOUU010000880">
    <property type="protein sequence ID" value="CAI9956855.1"/>
    <property type="molecule type" value="Genomic_DNA"/>
</dbReference>
<organism evidence="2">
    <name type="scientific">Hexamita inflata</name>
    <dbReference type="NCBI Taxonomy" id="28002"/>
    <lineage>
        <taxon>Eukaryota</taxon>
        <taxon>Metamonada</taxon>
        <taxon>Diplomonadida</taxon>
        <taxon>Hexamitidae</taxon>
        <taxon>Hexamitinae</taxon>
        <taxon>Hexamita</taxon>
    </lineage>
</organism>